<dbReference type="EMBL" id="WSRS01000102">
    <property type="protein sequence ID" value="MVX59651.1"/>
    <property type="molecule type" value="Genomic_DNA"/>
</dbReference>
<evidence type="ECO:0000259" key="2">
    <source>
        <dbReference type="Pfam" id="PF06970"/>
    </source>
</evidence>
<gene>
    <name evidence="3" type="ORF">E5983_08430</name>
</gene>
<evidence type="ECO:0000313" key="3">
    <source>
        <dbReference type="EMBL" id="MVX59651.1"/>
    </source>
</evidence>
<comment type="caution">
    <text evidence="3">The sequence shown here is derived from an EMBL/GenBank/DDBJ whole genome shotgun (WGS) entry which is preliminary data.</text>
</comment>
<feature type="region of interest" description="Disordered" evidence="1">
    <location>
        <begin position="116"/>
        <end position="184"/>
    </location>
</feature>
<feature type="domain" description="Replication initiator A N-terminal" evidence="2">
    <location>
        <begin position="14"/>
        <end position="88"/>
    </location>
</feature>
<protein>
    <submittedName>
        <fullName evidence="3">Replication initiation protein</fullName>
    </submittedName>
</protein>
<evidence type="ECO:0000313" key="4">
    <source>
        <dbReference type="Proteomes" id="UP000461595"/>
    </source>
</evidence>
<dbReference type="InterPro" id="IPR010724">
    <property type="entry name" value="RepA_N"/>
</dbReference>
<proteinExistence type="predicted"/>
<dbReference type="AlphaFoldDB" id="A0A7X3KCF1"/>
<name>A0A7X3KCF1_9STRE</name>
<dbReference type="Pfam" id="PF06970">
    <property type="entry name" value="RepA_N"/>
    <property type="match status" value="1"/>
</dbReference>
<organism evidence="3 4">
    <name type="scientific">Streptococcus danieliae</name>
    <dbReference type="NCBI Taxonomy" id="747656"/>
    <lineage>
        <taxon>Bacteria</taxon>
        <taxon>Bacillati</taxon>
        <taxon>Bacillota</taxon>
        <taxon>Bacilli</taxon>
        <taxon>Lactobacillales</taxon>
        <taxon>Streptococcaceae</taxon>
        <taxon>Streptococcus</taxon>
    </lineage>
</organism>
<dbReference type="RefSeq" id="WP_160333401.1">
    <property type="nucleotide sequence ID" value="NZ_WSRS01000102.1"/>
</dbReference>
<evidence type="ECO:0000256" key="1">
    <source>
        <dbReference type="SAM" id="MobiDB-lite"/>
    </source>
</evidence>
<feature type="compositionally biased region" description="Basic and acidic residues" evidence="1">
    <location>
        <begin position="116"/>
        <end position="132"/>
    </location>
</feature>
<feature type="compositionally biased region" description="Basic and acidic residues" evidence="1">
    <location>
        <begin position="159"/>
        <end position="172"/>
    </location>
</feature>
<dbReference type="OrthoDB" id="1695311at2"/>
<dbReference type="Proteomes" id="UP000461595">
    <property type="component" value="Unassembled WGS sequence"/>
</dbReference>
<accession>A0A7X3KCF1</accession>
<reference evidence="3 4" key="1">
    <citation type="submission" date="2019-12" db="EMBL/GenBank/DDBJ databases">
        <title>Microbes associate with the intestines of laboratory mice.</title>
        <authorList>
            <person name="Navarre W."/>
            <person name="Wong E."/>
        </authorList>
    </citation>
    <scope>NUCLEOTIDE SEQUENCE [LARGE SCALE GENOMIC DNA]</scope>
    <source>
        <strain evidence="3 4">NM51_B2-22</strain>
    </source>
</reference>
<sequence>MNRISASEVATHGRFYRLPKALFEVDYYKPMKLEAKVFYSFLSDRFELSLQNNWVDDEGNIYFIFTIEELVELSGYGRDKVMALKKELREYGLLEEERQGLNKPNKLYLGMVDPTKPLEKDAQNPCPERKSEFPTSGGRKNRLQEVGNSDSNDTDISDTENKEICSSRKTISDSDESGSSPGAEMKSTSYVGYEFYSILNLIEQEYFNHQPWHSAYHLTHRQKMKLGEFLETGYISSDEIIGLIKMIPATDSPYAYLVKSIENLIEEHRLEQKLQAHRMAEAHYGT</sequence>